<dbReference type="Proteomes" id="UP000249264">
    <property type="component" value="Chromosome 1"/>
</dbReference>
<proteinExistence type="predicted"/>
<dbReference type="STRING" id="38301.NX84_05640"/>
<evidence type="ECO:0000256" key="1">
    <source>
        <dbReference type="SAM" id="Phobius"/>
    </source>
</evidence>
<reference evidence="2 3" key="1">
    <citation type="submission" date="2018-06" db="EMBL/GenBank/DDBJ databases">
        <authorList>
            <consortium name="Pathogen Informatics"/>
            <person name="Doyle S."/>
        </authorList>
    </citation>
    <scope>NUCLEOTIDE SEQUENCE [LARGE SCALE GENOMIC DNA]</scope>
    <source>
        <strain evidence="2 3">NCTC10288</strain>
    </source>
</reference>
<keyword evidence="1" id="KW-0472">Membrane</keyword>
<dbReference type="EMBL" id="LS483460">
    <property type="protein sequence ID" value="SQI00297.1"/>
    <property type="molecule type" value="Genomic_DNA"/>
</dbReference>
<sequence length="230" mass="24464">MPPPDVGLGVIGVETAGRQPMSRSWEAACDTRRVAAEEKPRIFEGARDITLSVGVILIMMFAAVGATGLCSINPEKSGPVQDVDANTFLEMEARGSGAVIREPAMPEGWQPNAARRKQMGAETGSVVSWLTPSEGYVESAQTQLALGDVPSAYDSHYRAHSEHRKVAGHDVEILSSDDKDVRPLWITDLGDARLVLTGSASDADYETALTAFAKAEPLKIAEDGSVISGN</sequence>
<dbReference type="KEGG" id="cmin:NCTC10288_01606"/>
<gene>
    <name evidence="2" type="ORF">NCTC10288_01606</name>
</gene>
<organism evidence="2 3">
    <name type="scientific">Corynebacterium minutissimum</name>
    <dbReference type="NCBI Taxonomy" id="38301"/>
    <lineage>
        <taxon>Bacteria</taxon>
        <taxon>Bacillati</taxon>
        <taxon>Actinomycetota</taxon>
        <taxon>Actinomycetes</taxon>
        <taxon>Mycobacteriales</taxon>
        <taxon>Corynebacteriaceae</taxon>
        <taxon>Corynebacterium</taxon>
    </lineage>
</organism>
<accession>A0A2X4RAB4</accession>
<evidence type="ECO:0000313" key="3">
    <source>
        <dbReference type="Proteomes" id="UP000249264"/>
    </source>
</evidence>
<dbReference type="AlphaFoldDB" id="A0A2X4RAB4"/>
<keyword evidence="1" id="KW-0812">Transmembrane</keyword>
<protein>
    <submittedName>
        <fullName evidence="2">Putative secreted protein</fullName>
    </submittedName>
</protein>
<keyword evidence="1" id="KW-1133">Transmembrane helix</keyword>
<dbReference type="InterPro" id="IPR025339">
    <property type="entry name" value="DUF4245"/>
</dbReference>
<feature type="transmembrane region" description="Helical" evidence="1">
    <location>
        <begin position="49"/>
        <end position="69"/>
    </location>
</feature>
<dbReference type="Pfam" id="PF14030">
    <property type="entry name" value="DUF4245"/>
    <property type="match status" value="1"/>
</dbReference>
<evidence type="ECO:0000313" key="2">
    <source>
        <dbReference type="EMBL" id="SQI00297.1"/>
    </source>
</evidence>
<name>A0A2X4RAB4_9CORY</name>